<dbReference type="GO" id="GO:1990281">
    <property type="term" value="C:efflux pump complex"/>
    <property type="evidence" value="ECO:0007669"/>
    <property type="project" value="TreeGrafter"/>
</dbReference>
<reference evidence="1 2" key="1">
    <citation type="submission" date="2018-06" db="EMBL/GenBank/DDBJ databases">
        <authorList>
            <consortium name="Pathogen Informatics"/>
            <person name="Doyle S."/>
        </authorList>
    </citation>
    <scope>NUCLEOTIDE SEQUENCE [LARGE SCALE GENOMIC DNA]</scope>
    <source>
        <strain evidence="1 2">NCTC13834</strain>
    </source>
</reference>
<protein>
    <submittedName>
        <fullName evidence="1">Membrane protein</fullName>
    </submittedName>
</protein>
<evidence type="ECO:0000313" key="2">
    <source>
        <dbReference type="Proteomes" id="UP000254412"/>
    </source>
</evidence>
<accession>A0A380GQX0</accession>
<sequence>MKRICILLLALLILFSTTALFLWLYLKSKTTFIANNQIETIKVTYKKPQYFIGKQEPSQLITIDYNPTKGAIHDWYVQNQSKVAQNQPLFEYYNPQIEQRITLKQRQLAQLTQNKTYASTNYDLAIKNLETEIAQLQTQLRTTIFAPISGIININYTYSSLNKLPLVQIYDATPIIRAKVSENDRPFLHVKDKLKIKAKNGRTSSGEIKQISTLPLKQNQASQNSKYLIEITPKPAYFFGSHVEIEIPNTQIEIPNTQIEIPRTAIDNDQFVYLLRNKKIIKRVIKLEKSGNKKTMLITEGLKPGDVIARNADTVRFKN</sequence>
<dbReference type="PANTHER" id="PTHR30469">
    <property type="entry name" value="MULTIDRUG RESISTANCE PROTEIN MDTA"/>
    <property type="match status" value="1"/>
</dbReference>
<dbReference type="AlphaFoldDB" id="A0A380GQX0"/>
<dbReference type="GO" id="GO:0015562">
    <property type="term" value="F:efflux transmembrane transporter activity"/>
    <property type="evidence" value="ECO:0007669"/>
    <property type="project" value="TreeGrafter"/>
</dbReference>
<organism evidence="1 2">
    <name type="scientific">Staphylococcus nepalensis</name>
    <dbReference type="NCBI Taxonomy" id="214473"/>
    <lineage>
        <taxon>Bacteria</taxon>
        <taxon>Bacillati</taxon>
        <taxon>Bacillota</taxon>
        <taxon>Bacilli</taxon>
        <taxon>Bacillales</taxon>
        <taxon>Staphylococcaceae</taxon>
        <taxon>Staphylococcus</taxon>
    </lineage>
</organism>
<name>A0A380GQX0_9STAP</name>
<dbReference type="EMBL" id="UHDS01000001">
    <property type="protein sequence ID" value="SUM55957.1"/>
    <property type="molecule type" value="Genomic_DNA"/>
</dbReference>
<gene>
    <name evidence="1" type="ORF">NCTC13834_02333</name>
</gene>
<dbReference type="Gene3D" id="2.40.420.20">
    <property type="match status" value="1"/>
</dbReference>
<dbReference type="Proteomes" id="UP000254412">
    <property type="component" value="Unassembled WGS sequence"/>
</dbReference>
<evidence type="ECO:0000313" key="1">
    <source>
        <dbReference type="EMBL" id="SUM55957.1"/>
    </source>
</evidence>
<proteinExistence type="predicted"/>
<dbReference type="RefSeq" id="WP_103373495.1">
    <property type="nucleotide sequence ID" value="NZ_BMCF01000005.1"/>
</dbReference>
<dbReference type="PANTHER" id="PTHR30469:SF36">
    <property type="entry name" value="BLL3903 PROTEIN"/>
    <property type="match status" value="1"/>
</dbReference>